<reference evidence="3" key="1">
    <citation type="journal article" date="2019" name="Int. J. Syst. Evol. Microbiol.">
        <title>The Global Catalogue of Microorganisms (GCM) 10K type strain sequencing project: providing services to taxonomists for standard genome sequencing and annotation.</title>
        <authorList>
            <consortium name="The Broad Institute Genomics Platform"/>
            <consortium name="The Broad Institute Genome Sequencing Center for Infectious Disease"/>
            <person name="Wu L."/>
            <person name="Ma J."/>
        </authorList>
    </citation>
    <scope>NUCLEOTIDE SEQUENCE [LARGE SCALE GENOMIC DNA]</scope>
    <source>
        <strain evidence="3">JCM 32206</strain>
    </source>
</reference>
<keyword evidence="3" id="KW-1185">Reference proteome</keyword>
<evidence type="ECO:0000256" key="1">
    <source>
        <dbReference type="SAM" id="MobiDB-lite"/>
    </source>
</evidence>
<proteinExistence type="predicted"/>
<accession>A0ABP8NXN3</accession>
<feature type="compositionally biased region" description="Low complexity" evidence="1">
    <location>
        <begin position="132"/>
        <end position="145"/>
    </location>
</feature>
<sequence length="145" mass="14930">MFNVIIHCRNYFEMTREGCGRACARCGGSARVRLRDSNTWAEENVPVAPEVGPGTVTVSAAPGAGWPVALHGTRVLFSATYRVPDSAQDGSVLANGVTFDVAGQEQSTEWNPSGLPLVVGSRPTPGGGGSGSADFFSSGFGAPIG</sequence>
<dbReference type="Proteomes" id="UP001501183">
    <property type="component" value="Unassembled WGS sequence"/>
</dbReference>
<evidence type="ECO:0000313" key="3">
    <source>
        <dbReference type="Proteomes" id="UP001501183"/>
    </source>
</evidence>
<organism evidence="2 3">
    <name type="scientific">Rhodococcus olei</name>
    <dbReference type="NCBI Taxonomy" id="2161675"/>
    <lineage>
        <taxon>Bacteria</taxon>
        <taxon>Bacillati</taxon>
        <taxon>Actinomycetota</taxon>
        <taxon>Actinomycetes</taxon>
        <taxon>Mycobacteriales</taxon>
        <taxon>Nocardiaceae</taxon>
        <taxon>Rhodococcus</taxon>
    </lineage>
</organism>
<protein>
    <submittedName>
        <fullName evidence="2">Uncharacterized protein</fullName>
    </submittedName>
</protein>
<name>A0ABP8NXN3_9NOCA</name>
<feature type="region of interest" description="Disordered" evidence="1">
    <location>
        <begin position="123"/>
        <end position="145"/>
    </location>
</feature>
<comment type="caution">
    <text evidence="2">The sequence shown here is derived from an EMBL/GenBank/DDBJ whole genome shotgun (WGS) entry which is preliminary data.</text>
</comment>
<gene>
    <name evidence="2" type="ORF">GCM10023094_08580</name>
</gene>
<dbReference type="EMBL" id="BAABFB010000021">
    <property type="protein sequence ID" value="GAA4473930.1"/>
    <property type="molecule type" value="Genomic_DNA"/>
</dbReference>
<evidence type="ECO:0000313" key="2">
    <source>
        <dbReference type="EMBL" id="GAA4473930.1"/>
    </source>
</evidence>